<name>A0AAV1Y164_LUPLU</name>
<gene>
    <name evidence="2" type="ORF">LLUT_LOCUS28821</name>
</gene>
<comment type="caution">
    <text evidence="2">The sequence shown here is derived from an EMBL/GenBank/DDBJ whole genome shotgun (WGS) entry which is preliminary data.</text>
</comment>
<proteinExistence type="predicted"/>
<protein>
    <submittedName>
        <fullName evidence="2">Uncharacterized protein</fullName>
    </submittedName>
</protein>
<accession>A0AAV1Y164</accession>
<sequence>MQNSEVDSMKHAQLFCHRIQDHKNAVQDTLEGNNSFVTIKVPIHGLYNEGPCGAFNKGNNYSSKMNVMDYDIPELVVFIQEDADQFIDDRRFDNRMLLEGKCLSEDCEFHHNIIPCFFDPNTKRRNGSNIQTTEILSKNSNGSECASQNHSIKNAMKKYDCGNLMMEADVELDSRDNVSTRHATKKITSQRPTEFFREESDISRSTTNWQINSSLGSCSSRVEFVQCPQHPQVSDSTNMSDPMPYIGHATTSRHVSHPSNDSTSSTNSFAFPMQIPLYEFFYKR</sequence>
<evidence type="ECO:0000313" key="2">
    <source>
        <dbReference type="EMBL" id="CAL0327761.1"/>
    </source>
</evidence>
<dbReference type="AlphaFoldDB" id="A0AAV1Y164"/>
<evidence type="ECO:0000313" key="3">
    <source>
        <dbReference type="Proteomes" id="UP001497480"/>
    </source>
</evidence>
<feature type="compositionally biased region" description="Polar residues" evidence="1">
    <location>
        <begin position="249"/>
        <end position="266"/>
    </location>
</feature>
<dbReference type="PANTHER" id="PTHR33914">
    <property type="entry name" value="18S PRE-RIBOSOMAL ASSEMBLY PROTEIN GAR2-LIKE PROTEIN"/>
    <property type="match status" value="1"/>
</dbReference>
<reference evidence="2 3" key="1">
    <citation type="submission" date="2024-03" db="EMBL/GenBank/DDBJ databases">
        <authorList>
            <person name="Martinez-Hernandez J."/>
        </authorList>
    </citation>
    <scope>NUCLEOTIDE SEQUENCE [LARGE SCALE GENOMIC DNA]</scope>
</reference>
<feature type="region of interest" description="Disordered" evidence="1">
    <location>
        <begin position="247"/>
        <end position="266"/>
    </location>
</feature>
<evidence type="ECO:0000256" key="1">
    <source>
        <dbReference type="SAM" id="MobiDB-lite"/>
    </source>
</evidence>
<dbReference type="PANTHER" id="PTHR33914:SF18">
    <property type="entry name" value="DUF688 FAMILY PROTEIN"/>
    <property type="match status" value="1"/>
</dbReference>
<keyword evidence="3" id="KW-1185">Reference proteome</keyword>
<dbReference type="GO" id="GO:0009786">
    <property type="term" value="P:regulation of asymmetric cell division"/>
    <property type="evidence" value="ECO:0007669"/>
    <property type="project" value="InterPro"/>
</dbReference>
<organism evidence="2 3">
    <name type="scientific">Lupinus luteus</name>
    <name type="common">European yellow lupine</name>
    <dbReference type="NCBI Taxonomy" id="3873"/>
    <lineage>
        <taxon>Eukaryota</taxon>
        <taxon>Viridiplantae</taxon>
        <taxon>Streptophyta</taxon>
        <taxon>Embryophyta</taxon>
        <taxon>Tracheophyta</taxon>
        <taxon>Spermatophyta</taxon>
        <taxon>Magnoliopsida</taxon>
        <taxon>eudicotyledons</taxon>
        <taxon>Gunneridae</taxon>
        <taxon>Pentapetalae</taxon>
        <taxon>rosids</taxon>
        <taxon>fabids</taxon>
        <taxon>Fabales</taxon>
        <taxon>Fabaceae</taxon>
        <taxon>Papilionoideae</taxon>
        <taxon>50 kb inversion clade</taxon>
        <taxon>genistoids sensu lato</taxon>
        <taxon>core genistoids</taxon>
        <taxon>Genisteae</taxon>
        <taxon>Lupinus</taxon>
    </lineage>
</organism>
<dbReference type="Proteomes" id="UP001497480">
    <property type="component" value="Unassembled WGS sequence"/>
</dbReference>
<dbReference type="EMBL" id="CAXHTB010000020">
    <property type="protein sequence ID" value="CAL0327761.1"/>
    <property type="molecule type" value="Genomic_DNA"/>
</dbReference>
<dbReference type="InterPro" id="IPR040378">
    <property type="entry name" value="BASL"/>
</dbReference>